<comment type="caution">
    <text evidence="1">The sequence shown here is derived from an EMBL/GenBank/DDBJ whole genome shotgun (WGS) entry which is preliminary data.</text>
</comment>
<reference evidence="1 2" key="1">
    <citation type="submission" date="2020-04" db="EMBL/GenBank/DDBJ databases">
        <title>MicrobeNet Type strains.</title>
        <authorList>
            <person name="Nicholson A.C."/>
        </authorList>
    </citation>
    <scope>NUCLEOTIDE SEQUENCE [LARGE SCALE GENOMIC DNA]</scope>
    <source>
        <strain evidence="1 2">DSM 45078</strain>
    </source>
</reference>
<keyword evidence="2" id="KW-1185">Reference proteome</keyword>
<protein>
    <submittedName>
        <fullName evidence="1">Uncharacterized protein</fullName>
    </submittedName>
</protein>
<accession>A0A846XI70</accession>
<evidence type="ECO:0000313" key="1">
    <source>
        <dbReference type="EMBL" id="NKY36031.1"/>
    </source>
</evidence>
<dbReference type="RefSeq" id="WP_068045986.1">
    <property type="nucleotide sequence ID" value="NZ_JAAXOO010000006.1"/>
</dbReference>
<dbReference type="AlphaFoldDB" id="A0A846XI70"/>
<organism evidence="1 2">
    <name type="scientific">Nocardia speluncae</name>
    <dbReference type="NCBI Taxonomy" id="419477"/>
    <lineage>
        <taxon>Bacteria</taxon>
        <taxon>Bacillati</taxon>
        <taxon>Actinomycetota</taxon>
        <taxon>Actinomycetes</taxon>
        <taxon>Mycobacteriales</taxon>
        <taxon>Nocardiaceae</taxon>
        <taxon>Nocardia</taxon>
    </lineage>
</organism>
<name>A0A846XI70_9NOCA</name>
<proteinExistence type="predicted"/>
<evidence type="ECO:0000313" key="2">
    <source>
        <dbReference type="Proteomes" id="UP000565715"/>
    </source>
</evidence>
<sequence>MPPSPSRPDSRTPGRPAESLHRAAIISATAGSGPNRAEAERAAYQRLADLTSSAALANFGSADLSGAQIIEVVCTSNAR</sequence>
<dbReference type="Proteomes" id="UP000565715">
    <property type="component" value="Unassembled WGS sequence"/>
</dbReference>
<gene>
    <name evidence="1" type="ORF">HGA13_23575</name>
</gene>
<dbReference type="EMBL" id="JAAXOO010000006">
    <property type="protein sequence ID" value="NKY36031.1"/>
    <property type="molecule type" value="Genomic_DNA"/>
</dbReference>